<dbReference type="RefSeq" id="WP_034534286.1">
    <property type="nucleotide sequence ID" value="NZ_BDDX01000003.1"/>
</dbReference>
<sequence length="140" mass="16132">MKREKGFTIIETIIALTILGLIAFSITMINPLKKSYNTKNIHAVDFQLFIKNIELPKKHYFLYKIVGGKLLYIGSKTYDKEYEMFKNGRMIILTGMNGGFYPILDNVESVNFKEVKKHLAINVEFTNGESYEDVSSISYE</sequence>
<organism evidence="4 5">
    <name type="scientific">Apilactobacillus kunkeei</name>
    <dbReference type="NCBI Taxonomy" id="148814"/>
    <lineage>
        <taxon>Bacteria</taxon>
        <taxon>Bacillati</taxon>
        <taxon>Bacillota</taxon>
        <taxon>Bacilli</taxon>
        <taxon>Lactobacillales</taxon>
        <taxon>Lactobacillaceae</taxon>
        <taxon>Apilactobacillus</taxon>
    </lineage>
</organism>
<evidence type="ECO:0000256" key="3">
    <source>
        <dbReference type="SAM" id="Phobius"/>
    </source>
</evidence>
<evidence type="ECO:0000313" key="4">
    <source>
        <dbReference type="EMBL" id="GAT90211.1"/>
    </source>
</evidence>
<keyword evidence="3" id="KW-1133">Transmembrane helix</keyword>
<feature type="transmembrane region" description="Helical" evidence="3">
    <location>
        <begin position="6"/>
        <end position="29"/>
    </location>
</feature>
<dbReference type="PATRIC" id="fig|148814.19.peg.538"/>
<evidence type="ECO:0000313" key="5">
    <source>
        <dbReference type="Proteomes" id="UP000186588"/>
    </source>
</evidence>
<gene>
    <name evidence="4" type="ORF">FF306_00306</name>
</gene>
<dbReference type="AlphaFoldDB" id="A0A0N0CS39"/>
<dbReference type="NCBIfam" id="TIGR02532">
    <property type="entry name" value="IV_pilin_GFxxxE"/>
    <property type="match status" value="1"/>
</dbReference>
<comment type="subcellular location">
    <subcellularLocation>
        <location evidence="1">Cell surface</location>
    </subcellularLocation>
</comment>
<evidence type="ECO:0008006" key="6">
    <source>
        <dbReference type="Google" id="ProtNLM"/>
    </source>
</evidence>
<dbReference type="Pfam" id="PF07963">
    <property type="entry name" value="N_methyl"/>
    <property type="match status" value="1"/>
</dbReference>
<comment type="caution">
    <text evidence="4">The sequence shown here is derived from an EMBL/GenBank/DDBJ whole genome shotgun (WGS) entry which is preliminary data.</text>
</comment>
<reference evidence="4 5" key="1">
    <citation type="journal article" date="2016" name="Syst. Appl. Microbiol.">
        <title>Genomic characterization of a fructophilic bee symbiont Lactobacillus kunkeei reveals its niche-specific adaptation.</title>
        <authorList>
            <person name="Maeno S."/>
            <person name="Tanizawa Y."/>
            <person name="Kanesaki Y."/>
            <person name="Kubota E."/>
            <person name="Kumar H."/>
            <person name="Dicks L."/>
            <person name="Salminen S."/>
            <person name="Nakagawa J."/>
            <person name="Arita M."/>
            <person name="Endo A."/>
        </authorList>
    </citation>
    <scope>NUCLEOTIDE SEQUENCE [LARGE SCALE GENOMIC DNA]</scope>
    <source>
        <strain evidence="4 5">FF30-6</strain>
    </source>
</reference>
<keyword evidence="3" id="KW-0812">Transmembrane</keyword>
<proteinExistence type="predicted"/>
<keyword evidence="3" id="KW-0472">Membrane</keyword>
<dbReference type="InterPro" id="IPR012902">
    <property type="entry name" value="N_methyl_site"/>
</dbReference>
<protein>
    <recommendedName>
        <fullName evidence="6">Prepilin-type N-terminal cleavage/methylation domain-containing protein</fullName>
    </recommendedName>
</protein>
<dbReference type="GO" id="GO:0030420">
    <property type="term" value="P:establishment of competence for transformation"/>
    <property type="evidence" value="ECO:0007669"/>
    <property type="project" value="UniProtKB-KW"/>
</dbReference>
<name>A0A0N0CS39_9LACO</name>
<accession>A0A0N0CS39</accession>
<dbReference type="InterPro" id="IPR016977">
    <property type="entry name" value="ComGF"/>
</dbReference>
<dbReference type="EMBL" id="BDDX01000003">
    <property type="protein sequence ID" value="GAT90211.1"/>
    <property type="molecule type" value="Genomic_DNA"/>
</dbReference>
<dbReference type="GO" id="GO:0009986">
    <property type="term" value="C:cell surface"/>
    <property type="evidence" value="ECO:0007669"/>
    <property type="project" value="UniProtKB-SubCell"/>
</dbReference>
<evidence type="ECO:0000256" key="1">
    <source>
        <dbReference type="ARBA" id="ARBA00004241"/>
    </source>
</evidence>
<evidence type="ECO:0000256" key="2">
    <source>
        <dbReference type="ARBA" id="ARBA00023287"/>
    </source>
</evidence>
<dbReference type="Proteomes" id="UP000186588">
    <property type="component" value="Unassembled WGS sequence"/>
</dbReference>
<keyword evidence="2" id="KW-0178">Competence</keyword>
<dbReference type="Pfam" id="PF15980">
    <property type="entry name" value="ComGF"/>
    <property type="match status" value="1"/>
</dbReference>